<evidence type="ECO:0000313" key="2">
    <source>
        <dbReference type="EMBL" id="EDQ34818.2"/>
    </source>
</evidence>
<dbReference type="InterPro" id="IPR023631">
    <property type="entry name" value="Amidase_dom"/>
</dbReference>
<gene>
    <name evidence="2" type="ORF">HPDFL43_01435</name>
</gene>
<dbReference type="Proteomes" id="UP000004291">
    <property type="component" value="Chromosome"/>
</dbReference>
<protein>
    <submittedName>
        <fullName evidence="2">Asp-tRNAAsn/Glu-tRNAGln amidotransferase A subunit</fullName>
    </submittedName>
</protein>
<dbReference type="PANTHER" id="PTHR11895">
    <property type="entry name" value="TRANSAMIDASE"/>
    <property type="match status" value="1"/>
</dbReference>
<dbReference type="InterPro" id="IPR000120">
    <property type="entry name" value="Amidase"/>
</dbReference>
<dbReference type="OrthoDB" id="9814821at2"/>
<dbReference type="Pfam" id="PF01425">
    <property type="entry name" value="Amidase"/>
    <property type="match status" value="1"/>
</dbReference>
<accession>A9CZQ7</accession>
<dbReference type="eggNOG" id="COG0154">
    <property type="taxonomic scope" value="Bacteria"/>
</dbReference>
<dbReference type="STRING" id="411684.HPDFL43_01435"/>
<proteinExistence type="predicted"/>
<reference evidence="2 3" key="2">
    <citation type="submission" date="2012-06" db="EMBL/GenBank/DDBJ databases">
        <authorList>
            <person name="Fiebig A."/>
        </authorList>
    </citation>
    <scope>NUCLEOTIDE SEQUENCE [LARGE SCALE GENOMIC DNA]</scope>
    <source>
        <strain evidence="2 3">DFL-43</strain>
    </source>
</reference>
<dbReference type="EMBL" id="ABIA03000002">
    <property type="protein sequence ID" value="EDQ34818.2"/>
    <property type="molecule type" value="Genomic_DNA"/>
</dbReference>
<dbReference type="InterPro" id="IPR036928">
    <property type="entry name" value="AS_sf"/>
</dbReference>
<dbReference type="SUPFAM" id="SSF75304">
    <property type="entry name" value="Amidase signature (AS) enzymes"/>
    <property type="match status" value="1"/>
</dbReference>
<name>A9CZQ7_HOEPD</name>
<dbReference type="GO" id="GO:0016740">
    <property type="term" value="F:transferase activity"/>
    <property type="evidence" value="ECO:0007669"/>
    <property type="project" value="UniProtKB-KW"/>
</dbReference>
<dbReference type="RefSeq" id="WP_040449065.1">
    <property type="nucleotide sequence ID" value="NZ_CM002917.1"/>
</dbReference>
<sequence>MSSSELCALSAGDVLAAFAAKSLTPSEYLAACLEQITQFNPKINALAAMDVEGAVVSAEEATRRWQSDTPMGPLDGLPIGVKDLQDTKGLLTTHGSIRARGHVPNDDMPMVARLRAAGAIILAKTNVPEVGAGGNSCNPVWGATGNPFDANLIAGGSSGGSAAALAANLLPLCTGSDTGGSLRMPAALCGIVGYRPSVGVIAHPTRPLGWSGISVLGPMARTMDDLTLMLGVCQGHDWDDPLSVSSVPDRFEALPPVSLKDLRVGFSEDFGGAPVEPTIRQTFRARLDLLRPHVKECRLVDLNLGDMDRCFDVLRAESFGAAFGAGVQEDPDGFGPHINENVALGQTMSLADRGWAHNEQTRILRRFNALMREVDVIVLPTSPVSPFPWTQSHPSRIDGQDMDIYYRWLALCYRGSLSGGPAITLPCGRDAFGMPFGLQMLGAVRGDEQLLSAAKAIEGLFAAEAETARPLADMKTLALSKINLRSIVTHPPILAESGQSARASLQTAV</sequence>
<keyword evidence="3" id="KW-1185">Reference proteome</keyword>
<feature type="domain" description="Amidase" evidence="1">
    <location>
        <begin position="28"/>
        <end position="451"/>
    </location>
</feature>
<dbReference type="Gene3D" id="3.90.1300.10">
    <property type="entry name" value="Amidase signature (AS) domain"/>
    <property type="match status" value="1"/>
</dbReference>
<evidence type="ECO:0000313" key="3">
    <source>
        <dbReference type="Proteomes" id="UP000004291"/>
    </source>
</evidence>
<keyword evidence="2" id="KW-0808">Transferase</keyword>
<dbReference type="PANTHER" id="PTHR11895:SF76">
    <property type="entry name" value="INDOLEACETAMIDE HYDROLASE"/>
    <property type="match status" value="1"/>
</dbReference>
<dbReference type="HOGENOM" id="CLU_009600_0_4_5"/>
<evidence type="ECO:0000259" key="1">
    <source>
        <dbReference type="Pfam" id="PF01425"/>
    </source>
</evidence>
<organism evidence="2 3">
    <name type="scientific">Hoeflea phototrophica (strain DSM 17068 / NCIMB 14078 / DFL-43)</name>
    <dbReference type="NCBI Taxonomy" id="411684"/>
    <lineage>
        <taxon>Bacteria</taxon>
        <taxon>Pseudomonadati</taxon>
        <taxon>Pseudomonadota</taxon>
        <taxon>Alphaproteobacteria</taxon>
        <taxon>Hyphomicrobiales</taxon>
        <taxon>Rhizobiaceae</taxon>
        <taxon>Hoeflea</taxon>
    </lineage>
</organism>
<comment type="caution">
    <text evidence="2">The sequence shown here is derived from an EMBL/GenBank/DDBJ whole genome shotgun (WGS) entry which is preliminary data.</text>
</comment>
<reference evidence="2 3" key="1">
    <citation type="submission" date="2007-10" db="EMBL/GenBank/DDBJ databases">
        <authorList>
            <person name="Wagner-Dobler I."/>
            <person name="Ferriera S."/>
            <person name="Johnson J."/>
            <person name="Kravitz S."/>
            <person name="Beeson K."/>
            <person name="Sutton G."/>
            <person name="Rogers Y.-H."/>
            <person name="Friedman R."/>
            <person name="Frazier M."/>
            <person name="Venter J.C."/>
        </authorList>
    </citation>
    <scope>NUCLEOTIDE SEQUENCE [LARGE SCALE GENOMIC DNA]</scope>
    <source>
        <strain evidence="2 3">DFL-43</strain>
    </source>
</reference>
<dbReference type="AlphaFoldDB" id="A9CZQ7"/>